<keyword evidence="2" id="KW-1185">Reference proteome</keyword>
<comment type="caution">
    <text evidence="1">The sequence shown here is derived from an EMBL/GenBank/DDBJ whole genome shotgun (WGS) entry which is preliminary data.</text>
</comment>
<protein>
    <submittedName>
        <fullName evidence="1">Uncharacterized protein</fullName>
    </submittedName>
</protein>
<name>A0ABS3XPK2_9ACTN</name>
<dbReference type="GeneID" id="96257610"/>
<organism evidence="1 2">
    <name type="scientific">Streptomyces smyrnaeus</name>
    <dbReference type="NCBI Taxonomy" id="1387713"/>
    <lineage>
        <taxon>Bacteria</taxon>
        <taxon>Bacillati</taxon>
        <taxon>Actinomycetota</taxon>
        <taxon>Actinomycetes</taxon>
        <taxon>Kitasatosporales</taxon>
        <taxon>Streptomycetaceae</taxon>
        <taxon>Streptomyces</taxon>
    </lineage>
</organism>
<sequence length="52" mass="5661">MEFLSQFAPRDAGVLNQEPEVAFHENDLGSSATDRCPITYCDYTCMGTGNTG</sequence>
<evidence type="ECO:0000313" key="2">
    <source>
        <dbReference type="Proteomes" id="UP000721954"/>
    </source>
</evidence>
<evidence type="ECO:0000313" key="1">
    <source>
        <dbReference type="EMBL" id="MBO8197336.1"/>
    </source>
</evidence>
<reference evidence="1 2" key="1">
    <citation type="submission" date="2021-02" db="EMBL/GenBank/DDBJ databases">
        <title>Streptomyces spirodelae sp. nov., isolated from duckweed.</title>
        <authorList>
            <person name="Saimee Y."/>
            <person name="Duangmal K."/>
        </authorList>
    </citation>
    <scope>NUCLEOTIDE SEQUENCE [LARGE SCALE GENOMIC DNA]</scope>
    <source>
        <strain evidence="1 2">DSM 42105</strain>
    </source>
</reference>
<accession>A0ABS3XPK2</accession>
<dbReference type="EMBL" id="JAFFZM010000001">
    <property type="protein sequence ID" value="MBO8197336.1"/>
    <property type="molecule type" value="Genomic_DNA"/>
</dbReference>
<proteinExistence type="predicted"/>
<gene>
    <name evidence="1" type="ORF">JW613_03260</name>
</gene>
<dbReference type="RefSeq" id="WP_209209130.1">
    <property type="nucleotide sequence ID" value="NZ_JAFFZM010000001.1"/>
</dbReference>
<dbReference type="Proteomes" id="UP000721954">
    <property type="component" value="Unassembled WGS sequence"/>
</dbReference>